<proteinExistence type="predicted"/>
<dbReference type="RefSeq" id="WP_213528480.1">
    <property type="nucleotide sequence ID" value="NZ_BOVJ01000058.1"/>
</dbReference>
<dbReference type="Pfam" id="PF20274">
    <property type="entry name" value="cREC_REC"/>
    <property type="match status" value="1"/>
</dbReference>
<organism evidence="2 3">
    <name type="scientific">Paenibacillus cisolokensis</name>
    <dbReference type="NCBI Taxonomy" id="1658519"/>
    <lineage>
        <taxon>Bacteria</taxon>
        <taxon>Bacillati</taxon>
        <taxon>Bacillota</taxon>
        <taxon>Bacilli</taxon>
        <taxon>Bacillales</taxon>
        <taxon>Paenibacillaceae</taxon>
        <taxon>Paenibacillus</taxon>
    </lineage>
</organism>
<reference evidence="2 3" key="1">
    <citation type="submission" date="2021-04" db="EMBL/GenBank/DDBJ databases">
        <title>Draft genome sequence of Paenibacillus cisolokensis, LC2-13A.</title>
        <authorList>
            <person name="Uke A."/>
            <person name="Chhe C."/>
            <person name="Baramee S."/>
            <person name="Kosugi A."/>
        </authorList>
    </citation>
    <scope>NUCLEOTIDE SEQUENCE [LARGE SCALE GENOMIC DNA]</scope>
    <source>
        <strain evidence="2 3">LC2-13A</strain>
    </source>
</reference>
<accession>A0ABQ4N4U6</accession>
<name>A0ABQ4N4U6_9BACL</name>
<dbReference type="Proteomes" id="UP000680304">
    <property type="component" value="Unassembled WGS sequence"/>
</dbReference>
<dbReference type="InterPro" id="IPR046909">
    <property type="entry name" value="cREC_REC"/>
</dbReference>
<evidence type="ECO:0000313" key="2">
    <source>
        <dbReference type="EMBL" id="GIQ63225.1"/>
    </source>
</evidence>
<protein>
    <recommendedName>
        <fullName evidence="1">Cyclic-phosphate processing Receiver domain-containing protein</fullName>
    </recommendedName>
</protein>
<feature type="domain" description="Cyclic-phosphate processing Receiver" evidence="1">
    <location>
        <begin position="2"/>
        <end position="84"/>
    </location>
</feature>
<gene>
    <name evidence="2" type="ORF">PACILC2_17930</name>
</gene>
<keyword evidence="3" id="KW-1185">Reference proteome</keyword>
<evidence type="ECO:0000259" key="1">
    <source>
        <dbReference type="Pfam" id="PF20274"/>
    </source>
</evidence>
<sequence length="121" mass="13599">MIHVFLDDYRSCPKGFVLARSAEECIMLIDDGPIGILSLDYDLGWGRPTGLDVARHMVETGRYPREIYLHTSSESGRRQMYHLLAGHVPDTTRLHYGPMPPSLAAGLHGRDGNMTMESRDE</sequence>
<comment type="caution">
    <text evidence="2">The sequence shown here is derived from an EMBL/GenBank/DDBJ whole genome shotgun (WGS) entry which is preliminary data.</text>
</comment>
<evidence type="ECO:0000313" key="3">
    <source>
        <dbReference type="Proteomes" id="UP000680304"/>
    </source>
</evidence>
<dbReference type="EMBL" id="BOVJ01000058">
    <property type="protein sequence ID" value="GIQ63225.1"/>
    <property type="molecule type" value="Genomic_DNA"/>
</dbReference>